<protein>
    <submittedName>
        <fullName evidence="5">Altronate dehydratase</fullName>
    </submittedName>
</protein>
<dbReference type="InterPro" id="IPR007392">
    <property type="entry name" value="GD_AH_second"/>
</dbReference>
<dbReference type="InterPro" id="IPR048332">
    <property type="entry name" value="GD_AH_C"/>
</dbReference>
<dbReference type="Pfam" id="PF20629">
    <property type="entry name" value="GD_AH_C"/>
    <property type="match status" value="1"/>
</dbReference>
<evidence type="ECO:0000256" key="3">
    <source>
        <dbReference type="SAM" id="MobiDB-lite"/>
    </source>
</evidence>
<feature type="domain" description="SAF" evidence="4">
    <location>
        <begin position="32"/>
        <end position="103"/>
    </location>
</feature>
<dbReference type="SMART" id="SM00858">
    <property type="entry name" value="SAF"/>
    <property type="match status" value="1"/>
</dbReference>
<dbReference type="Gene3D" id="2.30.130.110">
    <property type="match status" value="1"/>
</dbReference>
<dbReference type="EMBL" id="VXRG01000108">
    <property type="protein sequence ID" value="MXY94359.1"/>
    <property type="molecule type" value="Genomic_DNA"/>
</dbReference>
<dbReference type="InterPro" id="IPR013974">
    <property type="entry name" value="SAF"/>
</dbReference>
<accession>A0A6B0YWH8</accession>
<dbReference type="InterPro" id="IPR052172">
    <property type="entry name" value="UxaA_altronate/galactarate_dh"/>
</dbReference>
<comment type="caution">
    <text evidence="5">The sequence shown here is derived from an EMBL/GenBank/DDBJ whole genome shotgun (WGS) entry which is preliminary data.</text>
</comment>
<organism evidence="5">
    <name type="scientific">Caldilineaceae bacterium SB0664_bin_27</name>
    <dbReference type="NCBI Taxonomy" id="2605260"/>
    <lineage>
        <taxon>Bacteria</taxon>
        <taxon>Bacillati</taxon>
        <taxon>Chloroflexota</taxon>
        <taxon>Caldilineae</taxon>
        <taxon>Caldilineales</taxon>
        <taxon>Caldilineaceae</taxon>
    </lineage>
</organism>
<comment type="similarity">
    <text evidence="1">Belongs to the UxaA family.</text>
</comment>
<dbReference type="PANTHER" id="PTHR30536">
    <property type="entry name" value="ALTRONATE/GALACTARATE DEHYDRATASE"/>
    <property type="match status" value="1"/>
</dbReference>
<gene>
    <name evidence="5" type="ORF">F4Y42_13035</name>
</gene>
<dbReference type="GO" id="GO:0016829">
    <property type="term" value="F:lyase activity"/>
    <property type="evidence" value="ECO:0007669"/>
    <property type="project" value="UniProtKB-KW"/>
</dbReference>
<dbReference type="AlphaFoldDB" id="A0A6B0YWH8"/>
<proteinExistence type="inferred from homology"/>
<evidence type="ECO:0000256" key="1">
    <source>
        <dbReference type="ARBA" id="ARBA00010986"/>
    </source>
</evidence>
<keyword evidence="2" id="KW-0456">Lyase</keyword>
<dbReference type="GO" id="GO:0019698">
    <property type="term" value="P:D-galacturonate catabolic process"/>
    <property type="evidence" value="ECO:0007669"/>
    <property type="project" value="TreeGrafter"/>
</dbReference>
<dbReference type="PANTHER" id="PTHR30536:SF5">
    <property type="entry name" value="ALTRONATE DEHYDRATASE"/>
    <property type="match status" value="1"/>
</dbReference>
<feature type="region of interest" description="Disordered" evidence="3">
    <location>
        <begin position="579"/>
        <end position="601"/>
    </location>
</feature>
<evidence type="ECO:0000259" key="4">
    <source>
        <dbReference type="SMART" id="SM00858"/>
    </source>
</evidence>
<dbReference type="Pfam" id="PF04295">
    <property type="entry name" value="GD_AH_second"/>
    <property type="match status" value="2"/>
</dbReference>
<reference evidence="5" key="1">
    <citation type="submission" date="2019-09" db="EMBL/GenBank/DDBJ databases">
        <title>Characterisation of the sponge microbiome using genome-centric metagenomics.</title>
        <authorList>
            <person name="Engelberts J.P."/>
            <person name="Robbins S.J."/>
            <person name="De Goeij J.M."/>
            <person name="Aranda M."/>
            <person name="Bell S.C."/>
            <person name="Webster N.S."/>
        </authorList>
    </citation>
    <scope>NUCLEOTIDE SEQUENCE</scope>
    <source>
        <strain evidence="5">SB0664_bin_27</strain>
    </source>
</reference>
<evidence type="ECO:0000256" key="2">
    <source>
        <dbReference type="ARBA" id="ARBA00023239"/>
    </source>
</evidence>
<evidence type="ECO:0000313" key="5">
    <source>
        <dbReference type="EMBL" id="MXY94359.1"/>
    </source>
</evidence>
<sequence length="929" mass="99428">MGHQGKPRTETDPAPNTTVPFDDVARLPQDADNVAIATRRLDAGLTIEHNGAQFALDTTILVGHRFAIEPIGEGEPVLSWGLPFGVATRPIAPGQYVCNAGMIEALSGRALDFTLPQQPNFQDRIIPYEVDEATFRPGRQVERYKEERTFLGFRRDGGRGVGTRNMIVIMGTTSSTAGFARSLAQALQPTAATFPDFDGIVAIAHTEGSGYERLNNRDFVLRTLAGLMVHPNVGAVLAVDTPELHPTADRPISNAELEAYLRANDYPLADVPHRFFTLSGDWQTDLAEASATVERWLPQIAALPRTPESLAHLNIALQCGGSDAFSGLSGNPLASAVAKEVIRYGGRANLAETDELIGAEAYLLQNTRDLATAQTFLDYVAQFKERLAWHGQTAEGNPTGGNKLRGLYNIALKSIGAAIKRHPDVRLDWVVDYGERMVKAADAPTSHRLAPEPAPGFYFMNTPGNDLESIAGQVAGGSNMIIFVTGNGSITNFPFVPTIKVMTTTPRFELLPQEMDVNAGAYLDGKTMSQLCDETLDLLVGIASGCRSKGELAGHSQISIWRNWQQQDHSRLQSILARPQPDGQPLMISKQPSETEGPGLPQPAAARVGLILPTSLCSSQIAGMAAQRLNRAASEPKAAVPGGAGDRPRFAALPHTEGCGVAFASTQEIYSRTMLGYATHPLVDACLFLEHGCEKAHNDYIHSLLREGGLAEDDFGWASVQLDGGIASVLDKIEEYFAEQMSNTGQQNGNDRKLSLALLSDGAAPADAAHSLASVARRVVDAGGTVVTPASGGLIEVPAYRATLGLGTSDLQPTLSYGQAAQESGFHLMDMPTPHWSETLTGLGASGAQLLIAYSGKLRAGHPLVPLLQLAGEHASAAPDLRLCGDVGEWPQQILDLAARTLARDYQPQSTVHNHIDFQLTRGLLGIST</sequence>
<feature type="region of interest" description="Disordered" evidence="3">
    <location>
        <begin position="1"/>
        <end position="23"/>
    </location>
</feature>
<name>A0A6B0YWH8_9CHLR</name>